<proteinExistence type="predicted"/>
<dbReference type="EMBL" id="SPKJ01000004">
    <property type="protein sequence ID" value="MYZ46536.1"/>
    <property type="molecule type" value="Genomic_DNA"/>
</dbReference>
<dbReference type="AlphaFoldDB" id="A0A964WS62"/>
<keyword evidence="2" id="KW-0378">Hydrolase</keyword>
<dbReference type="PANTHER" id="PTHR43135:SF3">
    <property type="entry name" value="ALPHA-D-RIBOSE 1-METHYLPHOSPHONATE 5-TRIPHOSPHATE DIPHOSPHATASE"/>
    <property type="match status" value="1"/>
</dbReference>
<evidence type="ECO:0000259" key="1">
    <source>
        <dbReference type="Pfam" id="PF01979"/>
    </source>
</evidence>
<dbReference type="InterPro" id="IPR012696">
    <property type="entry name" value="PhnM"/>
</dbReference>
<name>A0A964WS62_9HYPH</name>
<dbReference type="InterPro" id="IPR006680">
    <property type="entry name" value="Amidohydro-rel"/>
</dbReference>
<evidence type="ECO:0000313" key="2">
    <source>
        <dbReference type="EMBL" id="MYZ46536.1"/>
    </source>
</evidence>
<dbReference type="InterPro" id="IPR051781">
    <property type="entry name" value="Metallo-dep_Hydrolase"/>
</dbReference>
<dbReference type="OrthoDB" id="9785413at2"/>
<dbReference type="RefSeq" id="WP_161138886.1">
    <property type="nucleotide sequence ID" value="NZ_SPKJ01000004.1"/>
</dbReference>
<dbReference type="GO" id="GO:0016810">
    <property type="term" value="F:hydrolase activity, acting on carbon-nitrogen (but not peptide) bonds"/>
    <property type="evidence" value="ECO:0007669"/>
    <property type="project" value="InterPro"/>
</dbReference>
<dbReference type="Proteomes" id="UP000773614">
    <property type="component" value="Unassembled WGS sequence"/>
</dbReference>
<sequence>MVMRLVNARIVRPEAVEPGEIFIRGGVLAEDGPADAPLLDCEGDFLLPGLIDLHTDGIEHHLNPRPGVRWPSVLAAVLSHDWELLGAGITTVLDALSLGDYDSAGQRTALLDAAITGLTEARAAGLLRVDHYFHFRCELSDASLLPLVARHIDNGSLRLASLMDHTPGQRQWHDLALFREFRRKKNARVWTDDEFELYLAERQAHQRRFVPPGRIRIGELCRARGIPLASHDDTTSADVEESDRHGASISEFPTTLTAARRARELGMTIVMGAPNIVLGGSHSGNVGAAELADADLLDVLTSDYVPGSLLQAVFTLAARGLDLPRTVAMASASPARLLGFSDRGRIAPGLRADLLRVRLAGGVPVIRNIWVAGRRYL</sequence>
<keyword evidence="3" id="KW-1185">Reference proteome</keyword>
<dbReference type="SUPFAM" id="SSF51556">
    <property type="entry name" value="Metallo-dependent hydrolases"/>
    <property type="match status" value="1"/>
</dbReference>
<protein>
    <submittedName>
        <fullName evidence="2">Alpha-D-ribose 1-methylphosphonate 5-triphosphate diphosphatase</fullName>
        <ecNumber evidence="2">3.6.1.63</ecNumber>
    </submittedName>
</protein>
<evidence type="ECO:0000313" key="3">
    <source>
        <dbReference type="Proteomes" id="UP000773614"/>
    </source>
</evidence>
<dbReference type="Gene3D" id="2.30.40.10">
    <property type="entry name" value="Urease, subunit C, domain 1"/>
    <property type="match status" value="1"/>
</dbReference>
<dbReference type="EC" id="3.6.1.63" evidence="2"/>
<dbReference type="PANTHER" id="PTHR43135">
    <property type="entry name" value="ALPHA-D-RIBOSE 1-METHYLPHOSPHONATE 5-TRIPHOSPHATE DIPHOSPHATASE"/>
    <property type="match status" value="1"/>
</dbReference>
<dbReference type="Pfam" id="PF01979">
    <property type="entry name" value="Amidohydro_1"/>
    <property type="match status" value="1"/>
</dbReference>
<feature type="domain" description="Amidohydrolase-related" evidence="1">
    <location>
        <begin position="45"/>
        <end position="357"/>
    </location>
</feature>
<dbReference type="NCBIfam" id="TIGR02318">
    <property type="entry name" value="phosphono_phnM"/>
    <property type="match status" value="1"/>
</dbReference>
<dbReference type="NCBIfam" id="NF011990">
    <property type="entry name" value="PRK15446.2-6"/>
    <property type="match status" value="1"/>
</dbReference>
<dbReference type="CDD" id="cd01306">
    <property type="entry name" value="PhnM"/>
    <property type="match status" value="1"/>
</dbReference>
<comment type="caution">
    <text evidence="2">The sequence shown here is derived from an EMBL/GenBank/DDBJ whole genome shotgun (WGS) entry which is preliminary data.</text>
</comment>
<dbReference type="SUPFAM" id="SSF51338">
    <property type="entry name" value="Composite domain of metallo-dependent hydrolases"/>
    <property type="match status" value="1"/>
</dbReference>
<dbReference type="InterPro" id="IPR011059">
    <property type="entry name" value="Metal-dep_hydrolase_composite"/>
</dbReference>
<gene>
    <name evidence="2" type="ORF">E4O86_02215</name>
</gene>
<dbReference type="NCBIfam" id="NF011984">
    <property type="entry name" value="PRK15446.1-5"/>
    <property type="match status" value="1"/>
</dbReference>
<organism evidence="2 3">
    <name type="scientific">Propylenella binzhouense</name>
    <dbReference type="NCBI Taxonomy" id="2555902"/>
    <lineage>
        <taxon>Bacteria</taxon>
        <taxon>Pseudomonadati</taxon>
        <taxon>Pseudomonadota</taxon>
        <taxon>Alphaproteobacteria</taxon>
        <taxon>Hyphomicrobiales</taxon>
        <taxon>Propylenellaceae</taxon>
        <taxon>Propylenella</taxon>
    </lineage>
</organism>
<reference evidence="2" key="1">
    <citation type="submission" date="2019-03" db="EMBL/GenBank/DDBJ databases">
        <title>Afifella sp. nov., isolated from activated sludge.</title>
        <authorList>
            <person name="Li Q."/>
            <person name="Liu Y."/>
        </authorList>
    </citation>
    <scope>NUCLEOTIDE SEQUENCE</scope>
    <source>
        <strain evidence="2">L72</strain>
    </source>
</reference>
<dbReference type="GO" id="GO:0019700">
    <property type="term" value="P:organic phosphonate catabolic process"/>
    <property type="evidence" value="ECO:0007669"/>
    <property type="project" value="InterPro"/>
</dbReference>
<accession>A0A964WS62</accession>
<dbReference type="PIRSF" id="PIRSF038971">
    <property type="entry name" value="PhnM"/>
    <property type="match status" value="1"/>
</dbReference>
<dbReference type="Gene3D" id="3.20.20.140">
    <property type="entry name" value="Metal-dependent hydrolases"/>
    <property type="match status" value="2"/>
</dbReference>
<dbReference type="InterPro" id="IPR032466">
    <property type="entry name" value="Metal_Hydrolase"/>
</dbReference>